<dbReference type="AlphaFoldDB" id="A0AAE8FQ22"/>
<organism evidence="1 2">
    <name type="scientific">Clostridium perfringens</name>
    <dbReference type="NCBI Taxonomy" id="1502"/>
    <lineage>
        <taxon>Bacteria</taxon>
        <taxon>Bacillati</taxon>
        <taxon>Bacillota</taxon>
        <taxon>Clostridia</taxon>
        <taxon>Eubacteriales</taxon>
        <taxon>Clostridiaceae</taxon>
        <taxon>Clostridium</taxon>
    </lineage>
</organism>
<sequence length="333" mass="37998">MSNEKITTLHLGANLGNLLTKMVGDVKKDMYMSSVETMLSEGDASLMKNDDHLIKVNGTYYLCGENDVTADDIDRRPIETLHVLTCFGIARQLVSKKSNFTRTGNFRFNKCDVNIVLGLCIDEYKVKTNIDMLYDEFDNKTFDIEYMGIKFKAVLNLIDVLPEGFCHYQVNYEDYANYRSIFLLDCGSKTWDMCKIINGRVRQPDSKDYGTLDVMKDIIKVITNENPKTKVNLTDVELMLRNGSVSVGKQTFNREDFKELIDTKSHTSLTLVNNLYKHEVESSNLIIGFGGGINLVKDSLHNMFGEMTEIKILENPEYTNAQAYYEASFQDEE</sequence>
<evidence type="ECO:0000313" key="2">
    <source>
        <dbReference type="Proteomes" id="UP000273641"/>
    </source>
</evidence>
<reference evidence="1 2" key="1">
    <citation type="submission" date="2018-11" db="EMBL/GenBank/DDBJ databases">
        <title>Draft genome sequences of potential pathogenic Clostridium perfringens from environmental surface water in the North West Province, South Africa.</title>
        <authorList>
            <person name="Fourie J.C.J."/>
            <person name="Sanko T.J."/>
            <person name="Bezuidenhout C."/>
            <person name="Mienie C."/>
            <person name="Adeleke R."/>
        </authorList>
    </citation>
    <scope>NUCLEOTIDE SEQUENCE [LARGE SCALE GENOMIC DNA]</scope>
    <source>
        <strain evidence="1 2">SC4-C13</strain>
    </source>
</reference>
<dbReference type="SUPFAM" id="SSF53067">
    <property type="entry name" value="Actin-like ATPase domain"/>
    <property type="match status" value="1"/>
</dbReference>
<dbReference type="EMBL" id="RQNR01000012">
    <property type="protein sequence ID" value="RQN22944.1"/>
    <property type="molecule type" value="Genomic_DNA"/>
</dbReference>
<name>A0AAE8FQ22_CLOPF</name>
<dbReference type="Gene3D" id="3.30.420.40">
    <property type="match status" value="1"/>
</dbReference>
<gene>
    <name evidence="1" type="ORF">EHZ11_14985</name>
</gene>
<dbReference type="RefSeq" id="WP_124228935.1">
    <property type="nucleotide sequence ID" value="NZ_CP102313.1"/>
</dbReference>
<dbReference type="Proteomes" id="UP000273641">
    <property type="component" value="Unassembled WGS sequence"/>
</dbReference>
<dbReference type="CDD" id="cd10227">
    <property type="entry name" value="ASKHA_NBD_ParM-like"/>
    <property type="match status" value="1"/>
</dbReference>
<accession>A0AAE8FQ22</accession>
<comment type="caution">
    <text evidence="1">The sequence shown here is derived from an EMBL/GenBank/DDBJ whole genome shotgun (WGS) entry which is preliminary data.</text>
</comment>
<protein>
    <submittedName>
        <fullName evidence="1">ParM/StbA family protein</fullName>
    </submittedName>
</protein>
<proteinExistence type="predicted"/>
<dbReference type="InterPro" id="IPR043129">
    <property type="entry name" value="ATPase_NBD"/>
</dbReference>
<evidence type="ECO:0000313" key="1">
    <source>
        <dbReference type="EMBL" id="RQN22944.1"/>
    </source>
</evidence>